<dbReference type="Pfam" id="PF12705">
    <property type="entry name" value="PDDEXK_1"/>
    <property type="match status" value="1"/>
</dbReference>
<reference evidence="2 3" key="1">
    <citation type="journal article" date="2017" name="Syst. Appl. Microbiol.">
        <title>Lebetimonas natsushimae sp. nov., a novel strictly anaerobic, moderately thermophilic chemoautotroph isolated from a deep-sea hydrothermal vent polychaete nest in the Mid-Okinawa Trough.</title>
        <authorList>
            <person name="Nagata R."/>
            <person name="Takaki Y."/>
            <person name="Tame A."/>
            <person name="Nunoura T."/>
            <person name="Muto H."/>
            <person name="Mino S."/>
            <person name="Sawayama S."/>
            <person name="Takai K."/>
            <person name="Nakagawa S."/>
        </authorList>
    </citation>
    <scope>NUCLEOTIDE SEQUENCE [LARGE SCALE GENOMIC DNA]</scope>
    <source>
        <strain evidence="2 3">HS1857</strain>
    </source>
</reference>
<dbReference type="InterPro" id="IPR011604">
    <property type="entry name" value="PDDEXK-like_dom_sf"/>
</dbReference>
<dbReference type="Gene3D" id="3.90.320.10">
    <property type="match status" value="1"/>
</dbReference>
<sequence>MNLKIFTTSRQIKKWLENKDNQFLDKFYTLGEFLGKIVVVDGKKFIDEDLRKKYLFDAIKNIDVEKLGISRDFVNFFNDSNFIFSFFNELFLEDVDIDDVILSDVYLDYEKHLEILKEIRKNYEKLLDVDGYIDKFLIKDFRINDGLLDGIDKIEMVLDGYLSKFDLKVLEKIDKPIEITFSVDKFNKSLIEKSLKVAVDEGYKYKYDFKNQKLEKIKEIKNKPDIEIAYFSDRINQVNFVFGQIAKMVDEGISPEKIAVILPEEEFSEFLGLFDKYENLNFAMGESFIKSNLFIKLKAIYDYLISNDEMSYKKCEDVIEDFKNYDLIGFIEKTASNKERKVIDEELFKLKKFENLFNDKKEFLYFVLERFKNLTFDDVYSGKVTCMGVLESRGMEFDGVIIIDFNEDIVPRVSESDLFLNTFIRKTAKLPTRFDRENLQKHYYYQLIYNAKKVALSYVKNEEKAPSRFLYELGFDLGKSSDEIYKEVVYKYSREKEVAKYDDEFEIKYPLYPTTLKTLLECPKKYYFSKILKIENEIESEDEFFGNIFHEAVAEAVKNKDKIDSSDGYFKFLMEETTKRISNKKLLFDVLVEWEDKIKVFCESDFEEMKYSDNLVEENIKFVFEIKELAARADRIDIKDNEVVLIDYKTSKNAKKTEEYIYDFQTTFYYLWAKEKFPEKNIKTFIWDIANAKKIPGVLKVEGLKEILNNLPKKIKMAEDIMMDDKLIKKASDICRWCDYKTACGRD</sequence>
<dbReference type="OrthoDB" id="9766257at2"/>
<accession>A0A292YF74</accession>
<evidence type="ECO:0000313" key="3">
    <source>
        <dbReference type="Proteomes" id="UP000217944"/>
    </source>
</evidence>
<gene>
    <name evidence="2" type="ORF">LNAT_P1138</name>
</gene>
<dbReference type="AlphaFoldDB" id="A0A292YF74"/>
<dbReference type="RefSeq" id="WP_096259324.1">
    <property type="nucleotide sequence ID" value="NZ_BDME01000002.1"/>
</dbReference>
<dbReference type="Proteomes" id="UP000217944">
    <property type="component" value="Unassembled WGS sequence"/>
</dbReference>
<dbReference type="EMBL" id="BDME01000002">
    <property type="protein sequence ID" value="GAX87841.1"/>
    <property type="molecule type" value="Genomic_DNA"/>
</dbReference>
<evidence type="ECO:0000259" key="1">
    <source>
        <dbReference type="Pfam" id="PF12705"/>
    </source>
</evidence>
<feature type="domain" description="PD-(D/E)XK endonuclease-like" evidence="1">
    <location>
        <begin position="513"/>
        <end position="744"/>
    </location>
</feature>
<dbReference type="Gene3D" id="3.40.50.300">
    <property type="entry name" value="P-loop containing nucleotide triphosphate hydrolases"/>
    <property type="match status" value="1"/>
</dbReference>
<dbReference type="InterPro" id="IPR027417">
    <property type="entry name" value="P-loop_NTPase"/>
</dbReference>
<name>A0A292YF74_9BACT</name>
<protein>
    <recommendedName>
        <fullName evidence="1">PD-(D/E)XK endonuclease-like domain-containing protein</fullName>
    </recommendedName>
</protein>
<comment type="caution">
    <text evidence="2">The sequence shown here is derived from an EMBL/GenBank/DDBJ whole genome shotgun (WGS) entry which is preliminary data.</text>
</comment>
<organism evidence="2 3">
    <name type="scientific">Lebetimonas natsushimae</name>
    <dbReference type="NCBI Taxonomy" id="1936991"/>
    <lineage>
        <taxon>Bacteria</taxon>
        <taxon>Pseudomonadati</taxon>
        <taxon>Campylobacterota</taxon>
        <taxon>Epsilonproteobacteria</taxon>
        <taxon>Nautiliales</taxon>
        <taxon>Nautiliaceae</taxon>
        <taxon>Lebetimonas</taxon>
    </lineage>
</organism>
<evidence type="ECO:0000313" key="2">
    <source>
        <dbReference type="EMBL" id="GAX87841.1"/>
    </source>
</evidence>
<dbReference type="SUPFAM" id="SSF52540">
    <property type="entry name" value="P-loop containing nucleoside triphosphate hydrolases"/>
    <property type="match status" value="1"/>
</dbReference>
<keyword evidence="3" id="KW-1185">Reference proteome</keyword>
<dbReference type="InterPro" id="IPR038726">
    <property type="entry name" value="PDDEXK_AddAB-type"/>
</dbReference>
<proteinExistence type="predicted"/>